<keyword evidence="3" id="KW-1185">Reference proteome</keyword>
<dbReference type="Proteomes" id="UP000004105">
    <property type="component" value="Unassembled WGS sequence"/>
</dbReference>
<evidence type="ECO:0000259" key="1">
    <source>
        <dbReference type="Pfam" id="PF13518"/>
    </source>
</evidence>
<accession>F2BGL6</accession>
<dbReference type="InterPro" id="IPR055247">
    <property type="entry name" value="InsJ-like_HTH"/>
</dbReference>
<sequence>MMKATLPWKETNIMQQCIRFIQAWLTRRYTKTELCRQFNISRPTADKWIKRHQQVGVDGLAELSRRPKHSPNATPQWISEWLVAEKLKRPDWSALNLFVHTFPEQHKPADSTGDLILARAGLVKPRKRRRKVSADTQPFNECTAANSTWSADFKGQFLPGSVDNQRFGGFYALKRHLPRCKYSPMDGIGSHFRLASAVL</sequence>
<dbReference type="InterPro" id="IPR009057">
    <property type="entry name" value="Homeodomain-like_sf"/>
</dbReference>
<reference evidence="2 3" key="1">
    <citation type="submission" date="2011-02" db="EMBL/GenBank/DDBJ databases">
        <authorList>
            <person name="Muzny D."/>
            <person name="Qin X."/>
            <person name="Deng J."/>
            <person name="Jiang H."/>
            <person name="Liu Y."/>
            <person name="Qu J."/>
            <person name="Song X.-Z."/>
            <person name="Zhang L."/>
            <person name="Thornton R."/>
            <person name="Coyle M."/>
            <person name="Francisco L."/>
            <person name="Jackson L."/>
            <person name="Javaid M."/>
            <person name="Korchina V."/>
            <person name="Kovar C."/>
            <person name="Mata R."/>
            <person name="Mathew T."/>
            <person name="Ngo R."/>
            <person name="Nguyen L."/>
            <person name="Nguyen N."/>
            <person name="Okwuonu G."/>
            <person name="Ongeri F."/>
            <person name="Pham C."/>
            <person name="Simmons D."/>
            <person name="Wilczek-Boney K."/>
            <person name="Hale W."/>
            <person name="Jakkamsetti A."/>
            <person name="Pham P."/>
            <person name="Ruth R."/>
            <person name="San Lucas F."/>
            <person name="Warren J."/>
            <person name="Zhang J."/>
            <person name="Zhao Z."/>
            <person name="Zhou C."/>
            <person name="Zhu D."/>
            <person name="Lee S."/>
            <person name="Bess C."/>
            <person name="Blankenburg K."/>
            <person name="Forbes L."/>
            <person name="Fu Q."/>
            <person name="Gubbala S."/>
            <person name="Hirani K."/>
            <person name="Jayaseelan J.C."/>
            <person name="Lara F."/>
            <person name="Munidasa M."/>
            <person name="Palculict T."/>
            <person name="Patil S."/>
            <person name="Pu L.-L."/>
            <person name="Saada N."/>
            <person name="Tang L."/>
            <person name="Weissenberger G."/>
            <person name="Zhu Y."/>
            <person name="Hemphill L."/>
            <person name="Shang Y."/>
            <person name="Youmans B."/>
            <person name="Ayvaz T."/>
            <person name="Ross M."/>
            <person name="Santibanez J."/>
            <person name="Aqrawi P."/>
            <person name="Gross S."/>
            <person name="Joshi V."/>
            <person name="Fowler G."/>
            <person name="Nazareth L."/>
            <person name="Reid J."/>
            <person name="Worley K."/>
            <person name="Petrosino J."/>
            <person name="Highlander S."/>
            <person name="Gibbs R."/>
        </authorList>
    </citation>
    <scope>NUCLEOTIDE SEQUENCE [LARGE SCALE GENOMIC DNA]</scope>
    <source>
        <strain evidence="2 3">ATCC BAA-1200</strain>
    </source>
</reference>
<dbReference type="SUPFAM" id="SSF46689">
    <property type="entry name" value="Homeodomain-like"/>
    <property type="match status" value="1"/>
</dbReference>
<evidence type="ECO:0000313" key="3">
    <source>
        <dbReference type="Proteomes" id="UP000004105"/>
    </source>
</evidence>
<dbReference type="HOGENOM" id="CLU_027402_15_4_4"/>
<gene>
    <name evidence="2" type="ORF">HMPREF9123_2873</name>
</gene>
<comment type="caution">
    <text evidence="2">The sequence shown here is derived from an EMBL/GenBank/DDBJ whole genome shotgun (WGS) entry which is preliminary data.</text>
</comment>
<organism evidence="2 3">
    <name type="scientific">Neisseria bacilliformis ATCC BAA-1200</name>
    <dbReference type="NCBI Taxonomy" id="888742"/>
    <lineage>
        <taxon>Bacteria</taxon>
        <taxon>Pseudomonadati</taxon>
        <taxon>Pseudomonadota</taxon>
        <taxon>Betaproteobacteria</taxon>
        <taxon>Neisseriales</taxon>
        <taxon>Neisseriaceae</taxon>
        <taxon>Neisseria</taxon>
    </lineage>
</organism>
<evidence type="ECO:0000313" key="2">
    <source>
        <dbReference type="EMBL" id="EGF06489.1"/>
    </source>
</evidence>
<protein>
    <submittedName>
        <fullName evidence="2">ISHne2 transposase</fullName>
    </submittedName>
</protein>
<dbReference type="EMBL" id="AFAY01000055">
    <property type="protein sequence ID" value="EGF06489.1"/>
    <property type="molecule type" value="Genomic_DNA"/>
</dbReference>
<name>F2BGL6_9NEIS</name>
<dbReference type="Pfam" id="PF13518">
    <property type="entry name" value="HTH_28"/>
    <property type="match status" value="1"/>
</dbReference>
<feature type="domain" description="Insertion element IS150 protein InsJ-like helix-turn-helix" evidence="1">
    <location>
        <begin position="19"/>
        <end position="68"/>
    </location>
</feature>
<proteinExistence type="predicted"/>
<dbReference type="AlphaFoldDB" id="F2BGL6"/>